<dbReference type="Proteomes" id="UP000019140">
    <property type="component" value="Unassembled WGS sequence"/>
</dbReference>
<dbReference type="HOGENOM" id="CLU_101320_2_0_7"/>
<proteinExistence type="predicted"/>
<gene>
    <name evidence="2" type="ORF">ETSY2_18125</name>
</gene>
<feature type="domain" description="Transposase IS200-like" evidence="1">
    <location>
        <begin position="12"/>
        <end position="132"/>
    </location>
</feature>
<dbReference type="Gene3D" id="3.30.70.1290">
    <property type="entry name" value="Transposase IS200-like"/>
    <property type="match status" value="1"/>
</dbReference>
<reference evidence="2 3" key="1">
    <citation type="journal article" date="2014" name="Nature">
        <title>An environmental bacterial taxon with a large and distinct metabolic repertoire.</title>
        <authorList>
            <person name="Wilson M.C."/>
            <person name="Mori T."/>
            <person name="Ruckert C."/>
            <person name="Uria A.R."/>
            <person name="Helf M.J."/>
            <person name="Takada K."/>
            <person name="Gernert C."/>
            <person name="Steffens U.A."/>
            <person name="Heycke N."/>
            <person name="Schmitt S."/>
            <person name="Rinke C."/>
            <person name="Helfrich E.J."/>
            <person name="Brachmann A.O."/>
            <person name="Gurgui C."/>
            <person name="Wakimoto T."/>
            <person name="Kracht M."/>
            <person name="Crusemann M."/>
            <person name="Hentschel U."/>
            <person name="Abe I."/>
            <person name="Matsunaga S."/>
            <person name="Kalinowski J."/>
            <person name="Takeyama H."/>
            <person name="Piel J."/>
        </authorList>
    </citation>
    <scope>NUCLEOTIDE SEQUENCE [LARGE SCALE GENOMIC DNA]</scope>
    <source>
        <strain evidence="3">TSY2</strain>
    </source>
</reference>
<dbReference type="InterPro" id="IPR036515">
    <property type="entry name" value="Transposase_17_sf"/>
</dbReference>
<dbReference type="AlphaFoldDB" id="W4M7X1"/>
<dbReference type="SUPFAM" id="SSF143422">
    <property type="entry name" value="Transposase IS200-like"/>
    <property type="match status" value="1"/>
</dbReference>
<keyword evidence="3" id="KW-1185">Reference proteome</keyword>
<evidence type="ECO:0000259" key="1">
    <source>
        <dbReference type="SMART" id="SM01321"/>
    </source>
</evidence>
<sequence length="135" mass="16176">MKYKLDKGSHSVYCIQFHLVMCTKYRRQVLQGEIDERLKYWVQEVFDHFGLEIIQQETDQDHLHIVFGISPSFGSLSRFVNSLKSTTSRRLRQEFPHLKSDVRREAFWSRSYFLASIGQVRLEDVKRYVETQKDK</sequence>
<accession>W4M7X1</accession>
<dbReference type="GO" id="GO:0006313">
    <property type="term" value="P:DNA transposition"/>
    <property type="evidence" value="ECO:0007669"/>
    <property type="project" value="InterPro"/>
</dbReference>
<comment type="caution">
    <text evidence="2">The sequence shown here is derived from an EMBL/GenBank/DDBJ whole genome shotgun (WGS) entry which is preliminary data.</text>
</comment>
<protein>
    <submittedName>
        <fullName evidence="2">Transposase IS200</fullName>
    </submittedName>
</protein>
<dbReference type="PANTHER" id="PTHR33360">
    <property type="entry name" value="TRANSPOSASE FOR INSERTION SEQUENCE ELEMENT IS200"/>
    <property type="match status" value="1"/>
</dbReference>
<dbReference type="Pfam" id="PF01797">
    <property type="entry name" value="Y1_Tnp"/>
    <property type="match status" value="1"/>
</dbReference>
<dbReference type="GO" id="GO:0004803">
    <property type="term" value="F:transposase activity"/>
    <property type="evidence" value="ECO:0007669"/>
    <property type="project" value="InterPro"/>
</dbReference>
<dbReference type="PANTHER" id="PTHR33360:SF4">
    <property type="entry name" value="TRANSPOSASE IS200-LIKE PROTEIN"/>
    <property type="match status" value="1"/>
</dbReference>
<organism evidence="2 3">
    <name type="scientific">Candidatus Entotheonella gemina</name>
    <dbReference type="NCBI Taxonomy" id="1429439"/>
    <lineage>
        <taxon>Bacteria</taxon>
        <taxon>Pseudomonadati</taxon>
        <taxon>Nitrospinota/Tectimicrobiota group</taxon>
        <taxon>Candidatus Tectimicrobiota</taxon>
        <taxon>Candidatus Entotheonellia</taxon>
        <taxon>Candidatus Entotheonellales</taxon>
        <taxon>Candidatus Entotheonellaceae</taxon>
        <taxon>Candidatus Entotheonella</taxon>
    </lineage>
</organism>
<dbReference type="GO" id="GO:0003677">
    <property type="term" value="F:DNA binding"/>
    <property type="evidence" value="ECO:0007669"/>
    <property type="project" value="InterPro"/>
</dbReference>
<dbReference type="SMART" id="SM01321">
    <property type="entry name" value="Y1_Tnp"/>
    <property type="match status" value="1"/>
</dbReference>
<evidence type="ECO:0000313" key="2">
    <source>
        <dbReference type="EMBL" id="ETX06275.1"/>
    </source>
</evidence>
<dbReference type="InterPro" id="IPR002686">
    <property type="entry name" value="Transposase_17"/>
</dbReference>
<dbReference type="NCBIfam" id="NF033573">
    <property type="entry name" value="transpos_IS200"/>
    <property type="match status" value="1"/>
</dbReference>
<dbReference type="EMBL" id="AZHX01000743">
    <property type="protein sequence ID" value="ETX06275.1"/>
    <property type="molecule type" value="Genomic_DNA"/>
</dbReference>
<name>W4M7X1_9BACT</name>
<evidence type="ECO:0000313" key="3">
    <source>
        <dbReference type="Proteomes" id="UP000019140"/>
    </source>
</evidence>